<evidence type="ECO:0000256" key="6">
    <source>
        <dbReference type="ARBA" id="ARBA00023125"/>
    </source>
</evidence>
<evidence type="ECO:0000256" key="10">
    <source>
        <dbReference type="SAM" id="MobiDB-lite"/>
    </source>
</evidence>
<feature type="compositionally biased region" description="Basic and acidic residues" evidence="10">
    <location>
        <begin position="212"/>
        <end position="221"/>
    </location>
</feature>
<dbReference type="InterPro" id="IPR001781">
    <property type="entry name" value="Znf_LIM"/>
</dbReference>
<protein>
    <submittedName>
        <fullName evidence="13">LIM homeobox transcription factor 1-alpha-like</fullName>
    </submittedName>
</protein>
<evidence type="ECO:0000259" key="12">
    <source>
        <dbReference type="PROSITE" id="PS50023"/>
    </source>
</evidence>
<evidence type="ECO:0000256" key="1">
    <source>
        <dbReference type="ARBA" id="ARBA00004123"/>
    </source>
</evidence>
<dbReference type="CDD" id="cd09371">
    <property type="entry name" value="LIM1_Lmx1b"/>
    <property type="match status" value="1"/>
</dbReference>
<reference evidence="13" key="1">
    <citation type="journal article" date="2021" name="Sci. Adv.">
        <title>The American lobster genome reveals insights on longevity, neural, and immune adaptations.</title>
        <authorList>
            <person name="Polinski J.M."/>
            <person name="Zimin A.V."/>
            <person name="Clark K.F."/>
            <person name="Kohn A.B."/>
            <person name="Sadowski N."/>
            <person name="Timp W."/>
            <person name="Ptitsyn A."/>
            <person name="Khanna P."/>
            <person name="Romanova D.Y."/>
            <person name="Williams P."/>
            <person name="Greenwood S.J."/>
            <person name="Moroz L.L."/>
            <person name="Walt D.R."/>
            <person name="Bodnar A.G."/>
        </authorList>
    </citation>
    <scope>NUCLEOTIDE SEQUENCE</scope>
    <source>
        <strain evidence="13">GMGI-L3</strain>
    </source>
</reference>
<dbReference type="GO" id="GO:0030182">
    <property type="term" value="P:neuron differentiation"/>
    <property type="evidence" value="ECO:0007669"/>
    <property type="project" value="TreeGrafter"/>
</dbReference>
<keyword evidence="11" id="KW-1133">Transmembrane helix</keyword>
<gene>
    <name evidence="13" type="primary">LMX1A-L</name>
    <name evidence="13" type="ORF">Hamer_G020849</name>
</gene>
<proteinExistence type="predicted"/>
<evidence type="ECO:0000256" key="11">
    <source>
        <dbReference type="SAM" id="Phobius"/>
    </source>
</evidence>
<dbReference type="AlphaFoldDB" id="A0A8J5MZ49"/>
<feature type="region of interest" description="Disordered" evidence="10">
    <location>
        <begin position="204"/>
        <end position="227"/>
    </location>
</feature>
<evidence type="ECO:0000313" key="14">
    <source>
        <dbReference type="Proteomes" id="UP000747542"/>
    </source>
</evidence>
<keyword evidence="5 9" id="KW-0440">LIM domain</keyword>
<dbReference type="PROSITE" id="PS50023">
    <property type="entry name" value="LIM_DOMAIN_2"/>
    <property type="match status" value="2"/>
</dbReference>
<feature type="region of interest" description="Disordered" evidence="10">
    <location>
        <begin position="63"/>
        <end position="91"/>
    </location>
</feature>
<comment type="subcellular location">
    <subcellularLocation>
        <location evidence="1">Nucleus</location>
    </subcellularLocation>
</comment>
<dbReference type="EMBL" id="JAHLQT010019607">
    <property type="protein sequence ID" value="KAG7168682.1"/>
    <property type="molecule type" value="Genomic_DNA"/>
</dbReference>
<dbReference type="GO" id="GO:0000977">
    <property type="term" value="F:RNA polymerase II transcription regulatory region sequence-specific DNA binding"/>
    <property type="evidence" value="ECO:0007669"/>
    <property type="project" value="TreeGrafter"/>
</dbReference>
<keyword evidence="11" id="KW-0472">Membrane</keyword>
<evidence type="ECO:0000256" key="7">
    <source>
        <dbReference type="ARBA" id="ARBA00023155"/>
    </source>
</evidence>
<dbReference type="Proteomes" id="UP000747542">
    <property type="component" value="Unassembled WGS sequence"/>
</dbReference>
<dbReference type="GO" id="GO:0000981">
    <property type="term" value="F:DNA-binding transcription factor activity, RNA polymerase II-specific"/>
    <property type="evidence" value="ECO:0007669"/>
    <property type="project" value="TreeGrafter"/>
</dbReference>
<feature type="domain" description="LIM zinc-binding" evidence="12">
    <location>
        <begin position="132"/>
        <end position="194"/>
    </location>
</feature>
<comment type="caution">
    <text evidence="13">The sequence shown here is derived from an EMBL/GenBank/DDBJ whole genome shotgun (WGS) entry which is preliminary data.</text>
</comment>
<dbReference type="GO" id="GO:0005634">
    <property type="term" value="C:nucleus"/>
    <property type="evidence" value="ECO:0007669"/>
    <property type="project" value="UniProtKB-SubCell"/>
</dbReference>
<dbReference type="PROSITE" id="PS00478">
    <property type="entry name" value="LIM_DOMAIN_1"/>
    <property type="match status" value="2"/>
</dbReference>
<evidence type="ECO:0000256" key="3">
    <source>
        <dbReference type="ARBA" id="ARBA00022737"/>
    </source>
</evidence>
<evidence type="ECO:0000313" key="13">
    <source>
        <dbReference type="EMBL" id="KAG7168682.1"/>
    </source>
</evidence>
<dbReference type="Pfam" id="PF00412">
    <property type="entry name" value="LIM"/>
    <property type="match status" value="2"/>
</dbReference>
<evidence type="ECO:0000256" key="2">
    <source>
        <dbReference type="ARBA" id="ARBA00022723"/>
    </source>
</evidence>
<evidence type="ECO:0000256" key="5">
    <source>
        <dbReference type="ARBA" id="ARBA00023038"/>
    </source>
</evidence>
<feature type="domain" description="LIM zinc-binding" evidence="12">
    <location>
        <begin position="3"/>
        <end position="62"/>
    </location>
</feature>
<feature type="transmembrane region" description="Helical" evidence="11">
    <location>
        <begin position="354"/>
        <end position="380"/>
    </location>
</feature>
<keyword evidence="3" id="KW-0677">Repeat</keyword>
<evidence type="ECO:0000256" key="8">
    <source>
        <dbReference type="ARBA" id="ARBA00023242"/>
    </source>
</evidence>
<keyword evidence="14" id="KW-1185">Reference proteome</keyword>
<dbReference type="PANTHER" id="PTHR24208">
    <property type="entry name" value="LIM/HOMEOBOX PROTEIN LHX"/>
    <property type="match status" value="1"/>
</dbReference>
<keyword evidence="4 9" id="KW-0862">Zinc</keyword>
<keyword evidence="7 13" id="KW-0371">Homeobox</keyword>
<dbReference type="SMART" id="SM00132">
    <property type="entry name" value="LIM"/>
    <property type="match status" value="2"/>
</dbReference>
<feature type="non-terminal residue" evidence="13">
    <location>
        <position position="1"/>
    </location>
</feature>
<organism evidence="13 14">
    <name type="scientific">Homarus americanus</name>
    <name type="common">American lobster</name>
    <dbReference type="NCBI Taxonomy" id="6706"/>
    <lineage>
        <taxon>Eukaryota</taxon>
        <taxon>Metazoa</taxon>
        <taxon>Ecdysozoa</taxon>
        <taxon>Arthropoda</taxon>
        <taxon>Crustacea</taxon>
        <taxon>Multicrustacea</taxon>
        <taxon>Malacostraca</taxon>
        <taxon>Eumalacostraca</taxon>
        <taxon>Eucarida</taxon>
        <taxon>Decapoda</taxon>
        <taxon>Pleocyemata</taxon>
        <taxon>Astacidea</taxon>
        <taxon>Nephropoidea</taxon>
        <taxon>Nephropidae</taxon>
        <taxon>Homarus</taxon>
    </lineage>
</organism>
<dbReference type="FunFam" id="2.10.110.10:FF:000103">
    <property type="entry name" value="LIM homeobox transcription factor 1-beta"/>
    <property type="match status" value="1"/>
</dbReference>
<evidence type="ECO:0000256" key="9">
    <source>
        <dbReference type="PROSITE-ProRule" id="PRU00125"/>
    </source>
</evidence>
<dbReference type="SUPFAM" id="SSF57716">
    <property type="entry name" value="Glucocorticoid receptor-like (DNA-binding domain)"/>
    <property type="match status" value="3"/>
</dbReference>
<sequence length="410" mass="46804">GVEVCEGCGRTIHDRFIMRVIDTSWHEDCLVCCVCRVQLQHSCFARDNKIYCKLDYDRRGEVGRRGREGGEERKKEEGREREDKEVVRRKEEGRKGEKELKHFYWLLVSSISELPECAKWFQLAHVDRLFSVKCAGCGDRLLPHELVMRAQSLVFHLHCFACVVCCQVLQKGDQYVLRGHQLFCRADYEKEMFLLQQHGPQSPLGDDFIVDDGSRPRDGRRGPKRPRTILTSAQRKQFMASFSVSPKPCRKVSLIPHLASPLLPHMTQCPTECRQPVGWGEQEPEGVGVGAFGVVVQHLVWWCSTWCGDAALGVVVQHLVREAGRAKWLGGVIVFGLPHCEVVGEALLSVYLSIYVFFFVSFSFFFVFVSFSFSSVFVFLSYLRISYYSPQTPDNICTAIHHTPVAEFDL</sequence>
<name>A0A8J5MZ49_HOMAM</name>
<dbReference type="Gene3D" id="2.10.110.10">
    <property type="entry name" value="Cysteine Rich Protein"/>
    <property type="match status" value="2"/>
</dbReference>
<keyword evidence="2 9" id="KW-0479">Metal-binding</keyword>
<evidence type="ECO:0000256" key="4">
    <source>
        <dbReference type="ARBA" id="ARBA00022833"/>
    </source>
</evidence>
<accession>A0A8J5MZ49</accession>
<dbReference type="GO" id="GO:0046872">
    <property type="term" value="F:metal ion binding"/>
    <property type="evidence" value="ECO:0007669"/>
    <property type="project" value="UniProtKB-KW"/>
</dbReference>
<dbReference type="InterPro" id="IPR050453">
    <property type="entry name" value="LIM_Homeobox_TF"/>
</dbReference>
<keyword evidence="11" id="KW-0812">Transmembrane</keyword>
<keyword evidence="8" id="KW-0539">Nucleus</keyword>
<dbReference type="PANTHER" id="PTHR24208:SF166">
    <property type="entry name" value="LIM HOMEOBOX TRANSCRIPTION FACTOR 1 ALPHA, ISOFORM B"/>
    <property type="match status" value="1"/>
</dbReference>
<keyword evidence="6 13" id="KW-0238">DNA-binding</keyword>
<dbReference type="FunFam" id="2.10.110.10:FF:000006">
    <property type="entry name" value="LIM homeobox transcription factor 1-beta"/>
    <property type="match status" value="1"/>
</dbReference>